<evidence type="ECO:0000256" key="3">
    <source>
        <dbReference type="ARBA" id="ARBA00022842"/>
    </source>
</evidence>
<dbReference type="Proteomes" id="UP000676169">
    <property type="component" value="Chromosome"/>
</dbReference>
<dbReference type="Gene3D" id="3.40.50.1000">
    <property type="entry name" value="HAD superfamily/HAD-like"/>
    <property type="match status" value="1"/>
</dbReference>
<evidence type="ECO:0000313" key="4">
    <source>
        <dbReference type="EMBL" id="QUE53023.1"/>
    </source>
</evidence>
<evidence type="ECO:0000256" key="2">
    <source>
        <dbReference type="ARBA" id="ARBA00022801"/>
    </source>
</evidence>
<dbReference type="InterPro" id="IPR023214">
    <property type="entry name" value="HAD_sf"/>
</dbReference>
<dbReference type="GO" id="GO:0046872">
    <property type="term" value="F:metal ion binding"/>
    <property type="evidence" value="ECO:0007669"/>
    <property type="project" value="UniProtKB-KW"/>
</dbReference>
<keyword evidence="5" id="KW-1185">Reference proteome</keyword>
<gene>
    <name evidence="4" type="ORF">KBB96_09045</name>
</gene>
<dbReference type="InterPro" id="IPR051400">
    <property type="entry name" value="HAD-like_hydrolase"/>
</dbReference>
<dbReference type="SFLD" id="SFLDG01129">
    <property type="entry name" value="C1.5:_HAD__Beta-PGM__Phosphata"/>
    <property type="match status" value="1"/>
</dbReference>
<organism evidence="4 5">
    <name type="scientific">Luteolibacter ambystomatis</name>
    <dbReference type="NCBI Taxonomy" id="2824561"/>
    <lineage>
        <taxon>Bacteria</taxon>
        <taxon>Pseudomonadati</taxon>
        <taxon>Verrucomicrobiota</taxon>
        <taxon>Verrucomicrobiia</taxon>
        <taxon>Verrucomicrobiales</taxon>
        <taxon>Verrucomicrobiaceae</taxon>
        <taxon>Luteolibacter</taxon>
    </lineage>
</organism>
<protein>
    <submittedName>
        <fullName evidence="4">HAD family hydrolase</fullName>
    </submittedName>
</protein>
<sequence length="216" mass="23635">MLKAIIFDLDNCLAAADEPGTPLFAPLFDAIHRTNRGHFSPEELERIEFDCWRQPLDHIFEAHGFPEEMRKAAWEANRSIRVTTPMKGYGDLHLLAEFGVPLFLVTAGFQGLQQSKIDALGFANRFTEVHIDAVDQPGRRGKKGLFQGILSRHGLAPDEALVVGDNPDSEIAAGNALGIPTVQTLRPTVPRTDTARYHVAGLAELLALTGSGRVAM</sequence>
<reference evidence="4" key="1">
    <citation type="submission" date="2021-04" db="EMBL/GenBank/DDBJ databases">
        <title>Luteolibacter sp. 32A isolated from the skin of an Anderson's salamander (Ambystoma andersonii).</title>
        <authorList>
            <person name="Spergser J."/>
            <person name="Busse H.-J."/>
        </authorList>
    </citation>
    <scope>NUCLEOTIDE SEQUENCE</scope>
    <source>
        <strain evidence="4">32A</strain>
    </source>
</reference>
<dbReference type="Gene3D" id="1.10.150.520">
    <property type="match status" value="1"/>
</dbReference>
<name>A0A975J2U4_9BACT</name>
<dbReference type="PANTHER" id="PTHR46470:SF2">
    <property type="entry name" value="GLYCERALDEHYDE 3-PHOSPHATE PHOSPHATASE"/>
    <property type="match status" value="1"/>
</dbReference>
<proteinExistence type="predicted"/>
<dbReference type="RefSeq" id="WP_211634367.1">
    <property type="nucleotide sequence ID" value="NZ_CP073100.1"/>
</dbReference>
<dbReference type="KEGG" id="lamb:KBB96_09045"/>
<keyword evidence="2 4" id="KW-0378">Hydrolase</keyword>
<accession>A0A975J2U4</accession>
<dbReference type="Pfam" id="PF00702">
    <property type="entry name" value="Hydrolase"/>
    <property type="match status" value="1"/>
</dbReference>
<dbReference type="SUPFAM" id="SSF56784">
    <property type="entry name" value="HAD-like"/>
    <property type="match status" value="1"/>
</dbReference>
<keyword evidence="3" id="KW-0460">Magnesium</keyword>
<dbReference type="GO" id="GO:0016791">
    <property type="term" value="F:phosphatase activity"/>
    <property type="evidence" value="ECO:0007669"/>
    <property type="project" value="TreeGrafter"/>
</dbReference>
<dbReference type="InterPro" id="IPR036412">
    <property type="entry name" value="HAD-like_sf"/>
</dbReference>
<dbReference type="SFLD" id="SFLDS00003">
    <property type="entry name" value="Haloacid_Dehalogenase"/>
    <property type="match status" value="1"/>
</dbReference>
<dbReference type="AlphaFoldDB" id="A0A975J2U4"/>
<dbReference type="PANTHER" id="PTHR46470">
    <property type="entry name" value="N-ACYLNEURAMINATE-9-PHOSPHATASE"/>
    <property type="match status" value="1"/>
</dbReference>
<evidence type="ECO:0000256" key="1">
    <source>
        <dbReference type="ARBA" id="ARBA00022723"/>
    </source>
</evidence>
<keyword evidence="1" id="KW-0479">Metal-binding</keyword>
<dbReference type="EMBL" id="CP073100">
    <property type="protein sequence ID" value="QUE53023.1"/>
    <property type="molecule type" value="Genomic_DNA"/>
</dbReference>
<evidence type="ECO:0000313" key="5">
    <source>
        <dbReference type="Proteomes" id="UP000676169"/>
    </source>
</evidence>